<organism evidence="2 3">
    <name type="scientific">Hirsutella rhossiliensis</name>
    <dbReference type="NCBI Taxonomy" id="111463"/>
    <lineage>
        <taxon>Eukaryota</taxon>
        <taxon>Fungi</taxon>
        <taxon>Dikarya</taxon>
        <taxon>Ascomycota</taxon>
        <taxon>Pezizomycotina</taxon>
        <taxon>Sordariomycetes</taxon>
        <taxon>Hypocreomycetidae</taxon>
        <taxon>Hypocreales</taxon>
        <taxon>Ophiocordycipitaceae</taxon>
        <taxon>Hirsutella</taxon>
    </lineage>
</organism>
<comment type="caution">
    <text evidence="2">The sequence shown here is derived from an EMBL/GenBank/DDBJ whole genome shotgun (WGS) entry which is preliminary data.</text>
</comment>
<evidence type="ECO:0000313" key="2">
    <source>
        <dbReference type="EMBL" id="KAH0957196.1"/>
    </source>
</evidence>
<dbReference type="EMBL" id="JAIZPD010000022">
    <property type="protein sequence ID" value="KAH0957196.1"/>
    <property type="molecule type" value="Genomic_DNA"/>
</dbReference>
<name>A0A9P8SC55_9HYPO</name>
<accession>A0A9P8SC55</accession>
<feature type="compositionally biased region" description="Polar residues" evidence="1">
    <location>
        <begin position="197"/>
        <end position="218"/>
    </location>
</feature>
<feature type="compositionally biased region" description="Basic and acidic residues" evidence="1">
    <location>
        <begin position="248"/>
        <end position="262"/>
    </location>
</feature>
<keyword evidence="3" id="KW-1185">Reference proteome</keyword>
<gene>
    <name evidence="2" type="ORF">HRG_11745</name>
</gene>
<feature type="region of interest" description="Disordered" evidence="1">
    <location>
        <begin position="187"/>
        <end position="269"/>
    </location>
</feature>
<evidence type="ECO:0008006" key="4">
    <source>
        <dbReference type="Google" id="ProtNLM"/>
    </source>
</evidence>
<dbReference type="OrthoDB" id="4928101at2759"/>
<dbReference type="AlphaFoldDB" id="A0A9P8SC55"/>
<dbReference type="Proteomes" id="UP000824596">
    <property type="component" value="Unassembled WGS sequence"/>
</dbReference>
<proteinExistence type="predicted"/>
<evidence type="ECO:0000313" key="3">
    <source>
        <dbReference type="Proteomes" id="UP000824596"/>
    </source>
</evidence>
<dbReference type="RefSeq" id="XP_044714710.1">
    <property type="nucleotide sequence ID" value="XM_044870215.1"/>
</dbReference>
<feature type="compositionally biased region" description="Basic and acidic residues" evidence="1">
    <location>
        <begin position="227"/>
        <end position="237"/>
    </location>
</feature>
<protein>
    <recommendedName>
        <fullName evidence="4">Retrotransposon gag domain-containing protein</fullName>
    </recommendedName>
</protein>
<dbReference type="GeneID" id="68360873"/>
<reference evidence="2" key="1">
    <citation type="submission" date="2021-09" db="EMBL/GenBank/DDBJ databases">
        <title>A high-quality genome of the endoparasitic fungus Hirsutella rhossiliensis with a comparison of Hirsutella genomes reveals transposable elements contributing to genome size variation.</title>
        <authorList>
            <person name="Lin R."/>
            <person name="Jiao Y."/>
            <person name="Sun X."/>
            <person name="Ling J."/>
            <person name="Xie B."/>
            <person name="Cheng X."/>
        </authorList>
    </citation>
    <scope>NUCLEOTIDE SEQUENCE</scope>
    <source>
        <strain evidence="2">HR02</strain>
    </source>
</reference>
<sequence length="269" mass="30904">MDRGKKRKPMTWPKWNGQPESFHFYLDRLVFKYNTDEEEGLNGNNNVVWYEILQTLPDQMMRRVEGFWRQESAKGNTDPRKFFSHLAQTFGSVQQTERAQDRLRTLIQRDSQEFGKFLPEFEETLTKAGGASWDNASKLAWLRNSISPALREQLVPVIMPKDYNEYIQRLHPIAWAFEHTAKFKALQRKQGSRGQRDQGQASGIGNIQVAGNDNTPAPSATLPAEQNARDARDHDGDVIMTVTRTQGRVREDGRTARVKWNEQDGSLPA</sequence>
<evidence type="ECO:0000256" key="1">
    <source>
        <dbReference type="SAM" id="MobiDB-lite"/>
    </source>
</evidence>